<keyword evidence="1" id="KW-1133">Transmembrane helix</keyword>
<evidence type="ECO:0000313" key="2">
    <source>
        <dbReference type="EMBL" id="MDJ1185199.1"/>
    </source>
</evidence>
<gene>
    <name evidence="2" type="ORF">PMH09_18585</name>
</gene>
<feature type="transmembrane region" description="Helical" evidence="1">
    <location>
        <begin position="21"/>
        <end position="41"/>
    </location>
</feature>
<feature type="transmembrane region" description="Helical" evidence="1">
    <location>
        <begin position="226"/>
        <end position="251"/>
    </location>
</feature>
<evidence type="ECO:0000313" key="3">
    <source>
        <dbReference type="Proteomes" id="UP001232992"/>
    </source>
</evidence>
<dbReference type="Pfam" id="PF11353">
    <property type="entry name" value="DUF3153"/>
    <property type="match status" value="1"/>
</dbReference>
<evidence type="ECO:0000256" key="1">
    <source>
        <dbReference type="SAM" id="Phobius"/>
    </source>
</evidence>
<accession>A0ABT7C188</accession>
<proteinExistence type="predicted"/>
<comment type="caution">
    <text evidence="2">The sequence shown here is derived from an EMBL/GenBank/DDBJ whole genome shotgun (WGS) entry which is preliminary data.</text>
</comment>
<keyword evidence="1" id="KW-0472">Membrane</keyword>
<keyword evidence="1" id="KW-0812">Transmembrane</keyword>
<name>A0ABT7C188_9CYAN</name>
<dbReference type="InterPro" id="IPR021499">
    <property type="entry name" value="DUF3153"/>
</dbReference>
<reference evidence="2 3" key="1">
    <citation type="submission" date="2023-01" db="EMBL/GenBank/DDBJ databases">
        <title>Novel diversity within Roseofilum (Cyanobacteria; Desertifilaceae) from marine benthic mats with descriptions of four novel species.</title>
        <authorList>
            <person name="Wang Y."/>
            <person name="Berthold D.E."/>
            <person name="Hu J."/>
            <person name="Lefler F.W."/>
            <person name="Laughinghouse H.D. IV."/>
        </authorList>
    </citation>
    <scope>NUCLEOTIDE SEQUENCE [LARGE SCALE GENOMIC DNA]</scope>
    <source>
        <strain evidence="2 3">BLCC-M143</strain>
    </source>
</reference>
<protein>
    <submittedName>
        <fullName evidence="2">DUF3153 domain-containing protein</fullName>
    </submittedName>
</protein>
<keyword evidence="3" id="KW-1185">Reference proteome</keyword>
<dbReference type="Proteomes" id="UP001232992">
    <property type="component" value="Unassembled WGS sequence"/>
</dbReference>
<dbReference type="RefSeq" id="WP_283759846.1">
    <property type="nucleotide sequence ID" value="NZ_JAQOSQ010000028.1"/>
</dbReference>
<dbReference type="EMBL" id="JAQOSQ010000028">
    <property type="protein sequence ID" value="MDJ1185199.1"/>
    <property type="molecule type" value="Genomic_DNA"/>
</dbReference>
<organism evidence="2 3">
    <name type="scientific">Roseofilum casamattae BLCC-M143</name>
    <dbReference type="NCBI Taxonomy" id="3022442"/>
    <lineage>
        <taxon>Bacteria</taxon>
        <taxon>Bacillati</taxon>
        <taxon>Cyanobacteriota</taxon>
        <taxon>Cyanophyceae</taxon>
        <taxon>Desertifilales</taxon>
        <taxon>Desertifilaceae</taxon>
        <taxon>Roseofilum</taxon>
        <taxon>Roseofilum casamattae</taxon>
    </lineage>
</organism>
<sequence>MGKQARQHVPIMGKHQSILRVLLPLYVLVAIALTGCVNYDIGVDFRSQNYGEMVQHIALSDSLQDFNQEVAEQWVQNLEQRTRQLRGRTKRVSDREIFVTIPFSNADELTSKFDRFFNPTNTLGTETDSGLPKLTSELTIAQNNFWIAVRNRLQVDVDLRSLAVVSEEGEVLLAPGSLLDLKFGLTTPWGAKVVSPDETSPAPEVNEETHQLTWTLKAGDSHHLEVIFWLPSPVGIGALIIIAAVLGGMYLKDLIPAQSR</sequence>